<evidence type="ECO:0000256" key="7">
    <source>
        <dbReference type="ARBA" id="ARBA00022832"/>
    </source>
</evidence>
<accession>A0A934MDA3</accession>
<dbReference type="PANTHER" id="PTHR12863">
    <property type="entry name" value="FATTY ACID HYDROXYLASE"/>
    <property type="match status" value="1"/>
</dbReference>
<keyword evidence="6" id="KW-0256">Endoplasmic reticulum</keyword>
<sequence length="210" mass="24123">MALSHEAADTGPFRHTPFTIMGMSGLKPILLVSTGMAVLYTLLAIAWSGAPLMVLGVVAAGLFYWTFLEYLLHRWVLHWEPEDKRLKIVRKCFPSHRPHHNDPIKERINVKLQLKITVYLSLVYTVFMWLVGVPLAVSLALNAGVLLGYQAYEYVHVACHHLPMRNAWARTLKRHHAIHHHRDETVNYGVTTTIWDSVFRTTWKPQRPTT</sequence>
<protein>
    <submittedName>
        <fullName evidence="16">Sterol desaturase family protein</fullName>
    </submittedName>
</protein>
<dbReference type="AlphaFoldDB" id="A0A934MDA3"/>
<keyword evidence="5" id="KW-0479">Metal-binding</keyword>
<dbReference type="GO" id="GO:0006633">
    <property type="term" value="P:fatty acid biosynthetic process"/>
    <property type="evidence" value="ECO:0007669"/>
    <property type="project" value="UniProtKB-KW"/>
</dbReference>
<evidence type="ECO:0000256" key="14">
    <source>
        <dbReference type="SAM" id="Phobius"/>
    </source>
</evidence>
<keyword evidence="10" id="KW-0560">Oxidoreductase</keyword>
<evidence type="ECO:0000256" key="12">
    <source>
        <dbReference type="ARBA" id="ARBA00023136"/>
    </source>
</evidence>
<evidence type="ECO:0000256" key="3">
    <source>
        <dbReference type="ARBA" id="ARBA00022516"/>
    </source>
</evidence>
<gene>
    <name evidence="16" type="ORF">JCR33_10540</name>
</gene>
<keyword evidence="9 14" id="KW-1133">Transmembrane helix</keyword>
<dbReference type="InterPro" id="IPR006694">
    <property type="entry name" value="Fatty_acid_hydroxylase"/>
</dbReference>
<name>A0A934MDA3_9HYPH</name>
<dbReference type="EMBL" id="JAEKJA010000007">
    <property type="protein sequence ID" value="MBJ3776127.1"/>
    <property type="molecule type" value="Genomic_DNA"/>
</dbReference>
<evidence type="ECO:0000256" key="13">
    <source>
        <dbReference type="ARBA" id="ARBA00023160"/>
    </source>
</evidence>
<evidence type="ECO:0000256" key="2">
    <source>
        <dbReference type="ARBA" id="ARBA00004477"/>
    </source>
</evidence>
<feature type="transmembrane region" description="Helical" evidence="14">
    <location>
        <begin position="116"/>
        <end position="141"/>
    </location>
</feature>
<dbReference type="Pfam" id="PF04116">
    <property type="entry name" value="FA_hydroxylase"/>
    <property type="match status" value="1"/>
</dbReference>
<evidence type="ECO:0000256" key="9">
    <source>
        <dbReference type="ARBA" id="ARBA00022989"/>
    </source>
</evidence>
<evidence type="ECO:0000256" key="5">
    <source>
        <dbReference type="ARBA" id="ARBA00022723"/>
    </source>
</evidence>
<keyword evidence="7" id="KW-0276">Fatty acid metabolism</keyword>
<evidence type="ECO:0000256" key="11">
    <source>
        <dbReference type="ARBA" id="ARBA00023098"/>
    </source>
</evidence>
<dbReference type="GO" id="GO:0016020">
    <property type="term" value="C:membrane"/>
    <property type="evidence" value="ECO:0007669"/>
    <property type="project" value="InterPro"/>
</dbReference>
<proteinExistence type="predicted"/>
<feature type="domain" description="Fatty acid hydroxylase" evidence="15">
    <location>
        <begin position="59"/>
        <end position="201"/>
    </location>
</feature>
<evidence type="ECO:0000313" key="17">
    <source>
        <dbReference type="Proteomes" id="UP000609531"/>
    </source>
</evidence>
<dbReference type="Proteomes" id="UP000609531">
    <property type="component" value="Unassembled WGS sequence"/>
</dbReference>
<feature type="transmembrane region" description="Helical" evidence="14">
    <location>
        <begin position="29"/>
        <end position="47"/>
    </location>
</feature>
<organism evidence="16 17">
    <name type="scientific">Acuticoccus mangrovi</name>
    <dbReference type="NCBI Taxonomy" id="2796142"/>
    <lineage>
        <taxon>Bacteria</taxon>
        <taxon>Pseudomonadati</taxon>
        <taxon>Pseudomonadota</taxon>
        <taxon>Alphaproteobacteria</taxon>
        <taxon>Hyphomicrobiales</taxon>
        <taxon>Amorphaceae</taxon>
        <taxon>Acuticoccus</taxon>
    </lineage>
</organism>
<evidence type="ECO:0000259" key="15">
    <source>
        <dbReference type="Pfam" id="PF04116"/>
    </source>
</evidence>
<keyword evidence="11" id="KW-0443">Lipid metabolism</keyword>
<keyword evidence="4 14" id="KW-0812">Transmembrane</keyword>
<dbReference type="PANTHER" id="PTHR12863:SF1">
    <property type="entry name" value="FATTY ACID 2-HYDROXYLASE"/>
    <property type="match status" value="1"/>
</dbReference>
<keyword evidence="3" id="KW-0444">Lipid biosynthesis</keyword>
<keyword evidence="12 14" id="KW-0472">Membrane</keyword>
<evidence type="ECO:0000256" key="8">
    <source>
        <dbReference type="ARBA" id="ARBA00022833"/>
    </source>
</evidence>
<keyword evidence="13" id="KW-0275">Fatty acid biosynthesis</keyword>
<evidence type="ECO:0000256" key="4">
    <source>
        <dbReference type="ARBA" id="ARBA00022692"/>
    </source>
</evidence>
<feature type="transmembrane region" description="Helical" evidence="14">
    <location>
        <begin position="53"/>
        <end position="72"/>
    </location>
</feature>
<dbReference type="GO" id="GO:0080132">
    <property type="term" value="F:fatty acid 2-hydroxylase activity"/>
    <property type="evidence" value="ECO:0007669"/>
    <property type="project" value="InterPro"/>
</dbReference>
<evidence type="ECO:0000256" key="1">
    <source>
        <dbReference type="ARBA" id="ARBA00001947"/>
    </source>
</evidence>
<comment type="subcellular location">
    <subcellularLocation>
        <location evidence="2">Endoplasmic reticulum membrane</location>
        <topology evidence="2">Multi-pass membrane protein</topology>
    </subcellularLocation>
</comment>
<dbReference type="GO" id="GO:0005506">
    <property type="term" value="F:iron ion binding"/>
    <property type="evidence" value="ECO:0007669"/>
    <property type="project" value="InterPro"/>
</dbReference>
<reference evidence="16" key="1">
    <citation type="submission" date="2020-12" db="EMBL/GenBank/DDBJ databases">
        <title>Bacterial taxonomy.</title>
        <authorList>
            <person name="Pan X."/>
        </authorList>
    </citation>
    <scope>NUCLEOTIDE SEQUENCE</scope>
    <source>
        <strain evidence="16">B2012</strain>
    </source>
</reference>
<keyword evidence="8" id="KW-0862">Zinc</keyword>
<comment type="cofactor">
    <cofactor evidence="1">
        <name>Zn(2+)</name>
        <dbReference type="ChEBI" id="CHEBI:29105"/>
    </cofactor>
</comment>
<comment type="caution">
    <text evidence="16">The sequence shown here is derived from an EMBL/GenBank/DDBJ whole genome shotgun (WGS) entry which is preliminary data.</text>
</comment>
<evidence type="ECO:0000313" key="16">
    <source>
        <dbReference type="EMBL" id="MBJ3776127.1"/>
    </source>
</evidence>
<dbReference type="RefSeq" id="WP_198882007.1">
    <property type="nucleotide sequence ID" value="NZ_JAEKJA010000007.1"/>
</dbReference>
<evidence type="ECO:0000256" key="10">
    <source>
        <dbReference type="ARBA" id="ARBA00023002"/>
    </source>
</evidence>
<evidence type="ECO:0000256" key="6">
    <source>
        <dbReference type="ARBA" id="ARBA00022824"/>
    </source>
</evidence>
<keyword evidence="17" id="KW-1185">Reference proteome</keyword>
<dbReference type="InterPro" id="IPR014430">
    <property type="entry name" value="Scs7"/>
</dbReference>